<feature type="domain" description="B box-type" evidence="11">
    <location>
        <begin position="243"/>
        <end position="284"/>
    </location>
</feature>
<evidence type="ECO:0000259" key="12">
    <source>
        <dbReference type="PROSITE" id="PS50188"/>
    </source>
</evidence>
<dbReference type="GO" id="GO:0008270">
    <property type="term" value="F:zinc ion binding"/>
    <property type="evidence" value="ECO:0007669"/>
    <property type="project" value="UniProtKB-KW"/>
</dbReference>
<keyword evidence="7 9" id="KW-0175">Coiled coil</keyword>
<dbReference type="InterPro" id="IPR051051">
    <property type="entry name" value="E3_ubiq-ligase_TRIM/RNF"/>
</dbReference>
<evidence type="ECO:0000313" key="13">
    <source>
        <dbReference type="Ensembl" id="ENSLLEP00000028309.1"/>
    </source>
</evidence>
<dbReference type="InterPro" id="IPR001841">
    <property type="entry name" value="Znf_RING"/>
</dbReference>
<dbReference type="PROSITE" id="PS50089">
    <property type="entry name" value="ZF_RING_2"/>
    <property type="match status" value="1"/>
</dbReference>
<dbReference type="InterPro" id="IPR003877">
    <property type="entry name" value="SPRY_dom"/>
</dbReference>
<dbReference type="InterPro" id="IPR043136">
    <property type="entry name" value="B30.2/SPRY_sf"/>
</dbReference>
<evidence type="ECO:0000256" key="6">
    <source>
        <dbReference type="ARBA" id="ARBA00022859"/>
    </source>
</evidence>
<feature type="coiled-coil region" evidence="9">
    <location>
        <begin position="285"/>
        <end position="391"/>
    </location>
</feature>
<keyword evidence="5" id="KW-0862">Zinc</keyword>
<dbReference type="Proteomes" id="UP000694569">
    <property type="component" value="Unplaced"/>
</dbReference>
<evidence type="ECO:0000256" key="9">
    <source>
        <dbReference type="SAM" id="Coils"/>
    </source>
</evidence>
<dbReference type="Pfam" id="PF00622">
    <property type="entry name" value="SPRY"/>
    <property type="match status" value="1"/>
</dbReference>
<dbReference type="OrthoDB" id="5951542at2759"/>
<keyword evidence="1" id="KW-0399">Innate immunity</keyword>
<dbReference type="Gene3D" id="3.30.160.60">
    <property type="entry name" value="Classic Zinc Finger"/>
    <property type="match status" value="1"/>
</dbReference>
<dbReference type="Gene3D" id="3.30.40.10">
    <property type="entry name" value="Zinc/RING finger domain, C3HC4 (zinc finger)"/>
    <property type="match status" value="1"/>
</dbReference>
<evidence type="ECO:0000256" key="7">
    <source>
        <dbReference type="ARBA" id="ARBA00023054"/>
    </source>
</evidence>
<reference evidence="13" key="1">
    <citation type="submission" date="2025-08" db="UniProtKB">
        <authorList>
            <consortium name="Ensembl"/>
        </authorList>
    </citation>
    <scope>IDENTIFICATION</scope>
</reference>
<keyword evidence="14" id="KW-1185">Reference proteome</keyword>
<organism evidence="13 14">
    <name type="scientific">Leptobrachium leishanense</name>
    <name type="common">Leishan spiny toad</name>
    <dbReference type="NCBI Taxonomy" id="445787"/>
    <lineage>
        <taxon>Eukaryota</taxon>
        <taxon>Metazoa</taxon>
        <taxon>Chordata</taxon>
        <taxon>Craniata</taxon>
        <taxon>Vertebrata</taxon>
        <taxon>Euteleostomi</taxon>
        <taxon>Amphibia</taxon>
        <taxon>Batrachia</taxon>
        <taxon>Anura</taxon>
        <taxon>Pelobatoidea</taxon>
        <taxon>Megophryidae</taxon>
        <taxon>Leptobrachium</taxon>
    </lineage>
</organism>
<dbReference type="SUPFAM" id="SSF49899">
    <property type="entry name" value="Concanavalin A-like lectins/glucanases"/>
    <property type="match status" value="1"/>
</dbReference>
<dbReference type="SUPFAM" id="SSF57845">
    <property type="entry name" value="B-box zinc-binding domain"/>
    <property type="match status" value="1"/>
</dbReference>
<dbReference type="PRINTS" id="PR01407">
    <property type="entry name" value="BUTYPHLNCDUF"/>
</dbReference>
<dbReference type="PROSITE" id="PS50119">
    <property type="entry name" value="ZF_BBOX"/>
    <property type="match status" value="1"/>
</dbReference>
<dbReference type="SMART" id="SM00449">
    <property type="entry name" value="SPRY"/>
    <property type="match status" value="1"/>
</dbReference>
<sequence>MKGLQAALSVPDVAHRDLLCHMTDHMTHQEVVSSRQSYDSCAGAEQRCGGVRTEGGCVWPGLSFILVHAGRRLKIEGAFCFGKPQIRESYPDSPVDTVSTILMPASGGPSSPRTMGANLLREELVCSVCQNIYSDPVILSCGHNYCRVCIEDVLDKQEKEAAAYSCPDCRTAFRERPCLLNNTKLGNIAELSLALHPKNDNSGIFCNLIDGFRPGLPCDHRDAFLSGVHLLEEHIRGKPNPSHQTMKCSVHGKISDHYCFEDKICVCKSCCIAEDHWEHRVEPLLKAAQKKKKRLRNHLDQLNSEKDENYRKIECLKEHVGEVQDKASCVGEQVTALIGDIKKQLEDLEKRVLNELSRQKAQVFTQVSDLIRKLDMKNKELSKEIRHFEALCNMDDPLEILHLEGSELLNLFNVRFQEQESTWNCEKMSEAVKPLDETMISALFETSLQNLIDCLPLLKVKRGFSKQESSAISLDVDTSFADIIVSDDLKILTGCRRHWQSQKETDQYVICQALSTRSFSSGQYYWEVETSKSGNWKIGVSYPRKQSVGLCDIIGSNGESWCLWKWGMYSSVKHNGKQHHVSLDPFTHRYGIYLDYEEGRLSFYQLCEPVQHLYTFTADFTEPLHAAFFVYMDAWVRIWS</sequence>
<dbReference type="GO" id="GO:0045087">
    <property type="term" value="P:innate immune response"/>
    <property type="evidence" value="ECO:0007669"/>
    <property type="project" value="UniProtKB-KW"/>
</dbReference>
<reference evidence="13" key="2">
    <citation type="submission" date="2025-09" db="UniProtKB">
        <authorList>
            <consortium name="Ensembl"/>
        </authorList>
    </citation>
    <scope>IDENTIFICATION</scope>
</reference>
<evidence type="ECO:0000256" key="3">
    <source>
        <dbReference type="ARBA" id="ARBA00022771"/>
    </source>
</evidence>
<keyword evidence="3 8" id="KW-0863">Zinc-finger</keyword>
<evidence type="ECO:0000256" key="5">
    <source>
        <dbReference type="ARBA" id="ARBA00022833"/>
    </source>
</evidence>
<dbReference type="SUPFAM" id="SSF57850">
    <property type="entry name" value="RING/U-box"/>
    <property type="match status" value="1"/>
</dbReference>
<evidence type="ECO:0000313" key="14">
    <source>
        <dbReference type="Proteomes" id="UP000694569"/>
    </source>
</evidence>
<name>A0A8C5WCM9_9ANUR</name>
<evidence type="ECO:0000256" key="2">
    <source>
        <dbReference type="ARBA" id="ARBA00022723"/>
    </source>
</evidence>
<dbReference type="InterPro" id="IPR001870">
    <property type="entry name" value="B30.2/SPRY"/>
</dbReference>
<dbReference type="PANTHER" id="PTHR25465:SF41">
    <property type="entry name" value="E3 UBIQUITIN-PROTEIN LIGASE RNF135"/>
    <property type="match status" value="1"/>
</dbReference>
<dbReference type="InterPro" id="IPR017907">
    <property type="entry name" value="Znf_RING_CS"/>
</dbReference>
<dbReference type="InterPro" id="IPR003879">
    <property type="entry name" value="Butyrophylin_SPRY"/>
</dbReference>
<feature type="domain" description="RING-type" evidence="10">
    <location>
        <begin position="126"/>
        <end position="170"/>
    </location>
</feature>
<dbReference type="Gene3D" id="2.60.120.920">
    <property type="match status" value="1"/>
</dbReference>
<evidence type="ECO:0000256" key="4">
    <source>
        <dbReference type="ARBA" id="ARBA00022786"/>
    </source>
</evidence>
<keyword evidence="6" id="KW-0391">Immunity</keyword>
<keyword evidence="2" id="KW-0479">Metal-binding</keyword>
<dbReference type="CDD" id="cd12891">
    <property type="entry name" value="SPRY_PRY_C-I_2"/>
    <property type="match status" value="1"/>
</dbReference>
<dbReference type="PANTHER" id="PTHR25465">
    <property type="entry name" value="B-BOX DOMAIN CONTAINING"/>
    <property type="match status" value="1"/>
</dbReference>
<dbReference type="PROSITE" id="PS00518">
    <property type="entry name" value="ZF_RING_1"/>
    <property type="match status" value="1"/>
</dbReference>
<dbReference type="Pfam" id="PF13445">
    <property type="entry name" value="zf-RING_UBOX"/>
    <property type="match status" value="1"/>
</dbReference>
<keyword evidence="4" id="KW-0833">Ubl conjugation pathway</keyword>
<feature type="domain" description="B30.2/SPRY" evidence="12">
    <location>
        <begin position="452"/>
        <end position="640"/>
    </location>
</feature>
<accession>A0A8C5WCM9</accession>
<dbReference type="InterPro" id="IPR013083">
    <property type="entry name" value="Znf_RING/FYVE/PHD"/>
</dbReference>
<dbReference type="SMART" id="SM00184">
    <property type="entry name" value="RING"/>
    <property type="match status" value="1"/>
</dbReference>
<dbReference type="Ensembl" id="ENSLLET00000029414.1">
    <property type="protein sequence ID" value="ENSLLEP00000028309.1"/>
    <property type="gene ID" value="ENSLLEG00000018008.1"/>
</dbReference>
<proteinExistence type="predicted"/>
<protein>
    <submittedName>
        <fullName evidence="13">Uncharacterized protein</fullName>
    </submittedName>
</protein>
<dbReference type="InterPro" id="IPR027370">
    <property type="entry name" value="Znf-RING_euk"/>
</dbReference>
<dbReference type="InterPro" id="IPR000315">
    <property type="entry name" value="Znf_B-box"/>
</dbReference>
<dbReference type="GeneTree" id="ENSGT01030000234583"/>
<evidence type="ECO:0000256" key="1">
    <source>
        <dbReference type="ARBA" id="ARBA00022588"/>
    </source>
</evidence>
<dbReference type="InterPro" id="IPR013320">
    <property type="entry name" value="ConA-like_dom_sf"/>
</dbReference>
<dbReference type="InterPro" id="IPR003649">
    <property type="entry name" value="Bbox_C"/>
</dbReference>
<evidence type="ECO:0000256" key="8">
    <source>
        <dbReference type="PROSITE-ProRule" id="PRU00024"/>
    </source>
</evidence>
<evidence type="ECO:0000259" key="10">
    <source>
        <dbReference type="PROSITE" id="PS50089"/>
    </source>
</evidence>
<evidence type="ECO:0000259" key="11">
    <source>
        <dbReference type="PROSITE" id="PS50119"/>
    </source>
</evidence>
<dbReference type="AlphaFoldDB" id="A0A8C5WCM9"/>
<dbReference type="SMART" id="SM00502">
    <property type="entry name" value="BBC"/>
    <property type="match status" value="1"/>
</dbReference>
<dbReference type="PROSITE" id="PS50188">
    <property type="entry name" value="B302_SPRY"/>
    <property type="match status" value="1"/>
</dbReference>